<evidence type="ECO:0000313" key="13">
    <source>
        <dbReference type="Proteomes" id="UP000239494"/>
    </source>
</evidence>
<evidence type="ECO:0000256" key="10">
    <source>
        <dbReference type="PIRNR" id="PIRNR026671"/>
    </source>
</evidence>
<dbReference type="EMBL" id="PVTF01000007">
    <property type="protein sequence ID" value="PRY39549.1"/>
    <property type="molecule type" value="Genomic_DNA"/>
</dbReference>
<dbReference type="GO" id="GO:0006508">
    <property type="term" value="P:proteolysis"/>
    <property type="evidence" value="ECO:0007669"/>
    <property type="project" value="UniProtKB-KW"/>
</dbReference>
<dbReference type="GO" id="GO:0160237">
    <property type="term" value="F:D-Ala-D-Ala dipeptidase activity"/>
    <property type="evidence" value="ECO:0007669"/>
    <property type="project" value="UniProtKB-EC"/>
</dbReference>
<sequence>MRSRSRALCALLAALALVLVPVPASARTAQPGFVALRSVDPTIVQEIRYHTRHNFVGVPIDGYLEPTCLLTRQAAQALRTVQQRVRPLGLTLKVYDCYRPQRAVDHFVRWAEDLADTTMKAEFYPQVDKTRLFLDGYIAARSGHSRGSTLDVTLVRLPPAPQRPYVPGEPLTPCYAPVGVRFPDNMVDMGTGYDCFDPLSHTADPRITGVARRNRDLLVDAMDAAGFTNLAEEWWHFTLRGEPFPDTYFDFPVARSSVG</sequence>
<name>A0A2T0T1M9_9PSEU</name>
<evidence type="ECO:0000256" key="11">
    <source>
        <dbReference type="SAM" id="SignalP"/>
    </source>
</evidence>
<comment type="similarity">
    <text evidence="9 10">Belongs to the peptidase M15D family.</text>
</comment>
<evidence type="ECO:0000313" key="12">
    <source>
        <dbReference type="EMBL" id="PRY39549.1"/>
    </source>
</evidence>
<keyword evidence="13" id="KW-1185">Reference proteome</keyword>
<dbReference type="Proteomes" id="UP000239494">
    <property type="component" value="Unassembled WGS sequence"/>
</dbReference>
<keyword evidence="2 9" id="KW-0645">Protease</keyword>
<feature type="binding site" evidence="9">
    <location>
        <position position="236"/>
    </location>
    <ligand>
        <name>Zn(2+)</name>
        <dbReference type="ChEBI" id="CHEBI:29105"/>
        <note>catalytic</note>
    </ligand>
</feature>
<comment type="function">
    <text evidence="9 10">Catalyzes hydrolysis of the D-alanyl-D-alanine dipeptide.</text>
</comment>
<dbReference type="HAMAP" id="MF_01924">
    <property type="entry name" value="A_A_dipeptidase"/>
    <property type="match status" value="1"/>
</dbReference>
<accession>A0A2T0T1M9</accession>
<dbReference type="RefSeq" id="WP_106189488.1">
    <property type="nucleotide sequence ID" value="NZ_PVTF01000007.1"/>
</dbReference>
<feature type="signal peptide" evidence="11">
    <location>
        <begin position="1"/>
        <end position="26"/>
    </location>
</feature>
<dbReference type="GO" id="GO:0008270">
    <property type="term" value="F:zinc ion binding"/>
    <property type="evidence" value="ECO:0007669"/>
    <property type="project" value="UniProtKB-UniRule"/>
</dbReference>
<reference evidence="12 13" key="1">
    <citation type="submission" date="2018-03" db="EMBL/GenBank/DDBJ databases">
        <title>Genomic Encyclopedia of Archaeal and Bacterial Type Strains, Phase II (KMG-II): from individual species to whole genera.</title>
        <authorList>
            <person name="Goeker M."/>
        </authorList>
    </citation>
    <scope>NUCLEOTIDE SEQUENCE [LARGE SCALE GENOMIC DNA]</scope>
    <source>
        <strain evidence="12 13">DSM 44720</strain>
    </source>
</reference>
<dbReference type="CDD" id="cd14817">
    <property type="entry name" value="D-Ala-D-Ala_dipeptidase_VanX"/>
    <property type="match status" value="1"/>
</dbReference>
<evidence type="ECO:0000256" key="9">
    <source>
        <dbReference type="HAMAP-Rule" id="MF_01924"/>
    </source>
</evidence>
<dbReference type="EC" id="3.4.13.22" evidence="9 10"/>
<feature type="binding site" evidence="9">
    <location>
        <position position="151"/>
    </location>
    <ligand>
        <name>Zn(2+)</name>
        <dbReference type="ChEBI" id="CHEBI:29105"/>
        <note>catalytic</note>
    </ligand>
</feature>
<evidence type="ECO:0000256" key="4">
    <source>
        <dbReference type="ARBA" id="ARBA00022801"/>
    </source>
</evidence>
<proteinExistence type="inferred from homology"/>
<keyword evidence="8 10" id="KW-0961">Cell wall biogenesis/degradation</keyword>
<dbReference type="AlphaFoldDB" id="A0A2T0T1M9"/>
<evidence type="ECO:0000256" key="6">
    <source>
        <dbReference type="ARBA" id="ARBA00022997"/>
    </source>
</evidence>
<organism evidence="12 13">
    <name type="scientific">Umezawaea tangerina</name>
    <dbReference type="NCBI Taxonomy" id="84725"/>
    <lineage>
        <taxon>Bacteria</taxon>
        <taxon>Bacillati</taxon>
        <taxon>Actinomycetota</taxon>
        <taxon>Actinomycetes</taxon>
        <taxon>Pseudonocardiales</taxon>
        <taxon>Pseudonocardiaceae</taxon>
        <taxon>Umezawaea</taxon>
    </lineage>
</organism>
<feature type="active site" description="Proton donor/acceptor" evidence="9">
    <location>
        <position position="233"/>
    </location>
</feature>
<evidence type="ECO:0000256" key="5">
    <source>
        <dbReference type="ARBA" id="ARBA00022833"/>
    </source>
</evidence>
<feature type="binding site" evidence="9">
    <location>
        <position position="144"/>
    </location>
    <ligand>
        <name>Zn(2+)</name>
        <dbReference type="ChEBI" id="CHEBI:29105"/>
        <note>catalytic</note>
    </ligand>
</feature>
<keyword evidence="4 9" id="KW-0378">Hydrolase</keyword>
<evidence type="ECO:0000256" key="2">
    <source>
        <dbReference type="ARBA" id="ARBA00022670"/>
    </source>
</evidence>
<evidence type="ECO:0000256" key="3">
    <source>
        <dbReference type="ARBA" id="ARBA00022723"/>
    </source>
</evidence>
<dbReference type="GO" id="GO:0008237">
    <property type="term" value="F:metallopeptidase activity"/>
    <property type="evidence" value="ECO:0007669"/>
    <property type="project" value="UniProtKB-KW"/>
</dbReference>
<evidence type="ECO:0000256" key="1">
    <source>
        <dbReference type="ARBA" id="ARBA00001362"/>
    </source>
</evidence>
<gene>
    <name evidence="12" type="ORF">CLV43_107132</name>
</gene>
<evidence type="ECO:0000256" key="7">
    <source>
        <dbReference type="ARBA" id="ARBA00023049"/>
    </source>
</evidence>
<dbReference type="InterPro" id="IPR000755">
    <property type="entry name" value="A_A_dipeptidase"/>
</dbReference>
<keyword evidence="3 9" id="KW-0479">Metal-binding</keyword>
<dbReference type="PIRSF" id="PIRSF026671">
    <property type="entry name" value="AA_dipeptidase"/>
    <property type="match status" value="1"/>
</dbReference>
<keyword evidence="5 9" id="KW-0862">Zinc</keyword>
<dbReference type="SUPFAM" id="SSF55166">
    <property type="entry name" value="Hedgehog/DD-peptidase"/>
    <property type="match status" value="1"/>
</dbReference>
<dbReference type="PANTHER" id="PTHR43126">
    <property type="entry name" value="D-ALANYL-D-ALANINE DIPEPTIDASE"/>
    <property type="match status" value="1"/>
</dbReference>
<feature type="site" description="Transition state stabilizer" evidence="9">
    <location>
        <position position="99"/>
    </location>
</feature>
<keyword evidence="6 9" id="KW-0224">Dipeptidase</keyword>
<comment type="cofactor">
    <cofactor evidence="9">
        <name>Zn(2+)</name>
        <dbReference type="ChEBI" id="CHEBI:29105"/>
    </cofactor>
    <text evidence="9">Binds 1 zinc ion per subunit.</text>
</comment>
<keyword evidence="7 9" id="KW-0482">Metalloprotease</keyword>
<dbReference type="PANTHER" id="PTHR43126:SF1">
    <property type="entry name" value="D-ALANYL-D-ALANINE DIPEPTIDASE"/>
    <property type="match status" value="1"/>
</dbReference>
<feature type="chain" id="PRO_5015437085" description="D-alanyl-D-alanine dipeptidase" evidence="11">
    <location>
        <begin position="27"/>
        <end position="259"/>
    </location>
</feature>
<dbReference type="OrthoDB" id="9801430at2"/>
<dbReference type="Gene3D" id="3.30.1380.10">
    <property type="match status" value="1"/>
</dbReference>
<keyword evidence="11" id="KW-0732">Signal</keyword>
<comment type="caution">
    <text evidence="12">The sequence shown here is derived from an EMBL/GenBank/DDBJ whole genome shotgun (WGS) entry which is preliminary data.</text>
</comment>
<evidence type="ECO:0000256" key="8">
    <source>
        <dbReference type="ARBA" id="ARBA00023316"/>
    </source>
</evidence>
<protein>
    <recommendedName>
        <fullName evidence="9 10">D-alanyl-D-alanine dipeptidase</fullName>
        <shortName evidence="9 10">D-Ala-D-Ala dipeptidase</shortName>
        <ecNumber evidence="9 10">3.4.13.22</ecNumber>
    </recommendedName>
</protein>
<comment type="catalytic activity">
    <reaction evidence="1 9 10">
        <text>D-alanyl-D-alanine + H2O = 2 D-alanine</text>
        <dbReference type="Rhea" id="RHEA:20661"/>
        <dbReference type="ChEBI" id="CHEBI:15377"/>
        <dbReference type="ChEBI" id="CHEBI:57416"/>
        <dbReference type="ChEBI" id="CHEBI:57822"/>
        <dbReference type="EC" id="3.4.13.22"/>
    </reaction>
</comment>
<dbReference type="InterPro" id="IPR009045">
    <property type="entry name" value="Zn_M74/Hedgehog-like"/>
</dbReference>
<dbReference type="GO" id="GO:0071555">
    <property type="term" value="P:cell wall organization"/>
    <property type="evidence" value="ECO:0007669"/>
    <property type="project" value="UniProtKB-KW"/>
</dbReference>
<dbReference type="Pfam" id="PF01427">
    <property type="entry name" value="Peptidase_M15"/>
    <property type="match status" value="2"/>
</dbReference>